<proteinExistence type="predicted"/>
<reference evidence="2" key="1">
    <citation type="journal article" date="2020" name="New Phytol.">
        <title>Comparative genomics reveals dynamic genome evolution in host specialist ectomycorrhizal fungi.</title>
        <authorList>
            <person name="Lofgren L.A."/>
            <person name="Nguyen N.H."/>
            <person name="Vilgalys R."/>
            <person name="Ruytinx J."/>
            <person name="Liao H.L."/>
            <person name="Branco S."/>
            <person name="Kuo A."/>
            <person name="LaButti K."/>
            <person name="Lipzen A."/>
            <person name="Andreopoulos W."/>
            <person name="Pangilinan J."/>
            <person name="Riley R."/>
            <person name="Hundley H."/>
            <person name="Na H."/>
            <person name="Barry K."/>
            <person name="Grigoriev I.V."/>
            <person name="Stajich J.E."/>
            <person name="Kennedy P.G."/>
        </authorList>
    </citation>
    <scope>NUCLEOTIDE SEQUENCE</scope>
    <source>
        <strain evidence="2">DOB743</strain>
    </source>
</reference>
<feature type="region of interest" description="Disordered" evidence="1">
    <location>
        <begin position="34"/>
        <end position="62"/>
    </location>
</feature>
<feature type="compositionally biased region" description="Basic and acidic residues" evidence="1">
    <location>
        <begin position="40"/>
        <end position="52"/>
    </location>
</feature>
<protein>
    <submittedName>
        <fullName evidence="2">Uncharacterized protein</fullName>
    </submittedName>
</protein>
<dbReference type="Proteomes" id="UP000714275">
    <property type="component" value="Unassembled WGS sequence"/>
</dbReference>
<sequence length="239" mass="26850">MSSNCDTLSNNSRSSHFNDGMEVILADIESFENCSNRSTPESHRGCTRRFEPEASPPENEQVFQLADEFQLGAEWHEQPQEPLEAPSQDGGLEDADESRRKRKRSEDDSTPRNFGHDITNIRATSVPVIELPPEKCRKIRRNFELFKGGLLAKVMQEVVGTHHTSVITISIATKTHAIELITTGNVEVRLRNDIQLLKDGVAVLMMLRDVRADSEVVLGSGRSSPGEDRRQGRSRLHTY</sequence>
<dbReference type="OrthoDB" id="2615145at2759"/>
<feature type="region of interest" description="Disordered" evidence="1">
    <location>
        <begin position="81"/>
        <end position="119"/>
    </location>
</feature>
<gene>
    <name evidence="2" type="ORF">EV702DRAFT_1234014</name>
</gene>
<dbReference type="AlphaFoldDB" id="A0A9P6ZS75"/>
<dbReference type="EMBL" id="JABBWD010000031">
    <property type="protein sequence ID" value="KAG1775793.1"/>
    <property type="molecule type" value="Genomic_DNA"/>
</dbReference>
<evidence type="ECO:0000256" key="1">
    <source>
        <dbReference type="SAM" id="MobiDB-lite"/>
    </source>
</evidence>
<accession>A0A9P6ZS75</accession>
<evidence type="ECO:0000313" key="3">
    <source>
        <dbReference type="Proteomes" id="UP000714275"/>
    </source>
</evidence>
<keyword evidence="3" id="KW-1185">Reference proteome</keyword>
<comment type="caution">
    <text evidence="2">The sequence shown here is derived from an EMBL/GenBank/DDBJ whole genome shotgun (WGS) entry which is preliminary data.</text>
</comment>
<organism evidence="2 3">
    <name type="scientific">Suillus placidus</name>
    <dbReference type="NCBI Taxonomy" id="48579"/>
    <lineage>
        <taxon>Eukaryota</taxon>
        <taxon>Fungi</taxon>
        <taxon>Dikarya</taxon>
        <taxon>Basidiomycota</taxon>
        <taxon>Agaricomycotina</taxon>
        <taxon>Agaricomycetes</taxon>
        <taxon>Agaricomycetidae</taxon>
        <taxon>Boletales</taxon>
        <taxon>Suillineae</taxon>
        <taxon>Suillaceae</taxon>
        <taxon>Suillus</taxon>
    </lineage>
</organism>
<evidence type="ECO:0000313" key="2">
    <source>
        <dbReference type="EMBL" id="KAG1775793.1"/>
    </source>
</evidence>
<name>A0A9P6ZS75_9AGAM</name>
<feature type="region of interest" description="Disordered" evidence="1">
    <location>
        <begin position="218"/>
        <end position="239"/>
    </location>
</feature>